<dbReference type="RefSeq" id="WP_054535032.1">
    <property type="nucleotide sequence ID" value="NZ_LGKP01000022.1"/>
</dbReference>
<feature type="transmembrane region" description="Helical" evidence="1">
    <location>
        <begin position="7"/>
        <end position="27"/>
    </location>
</feature>
<keyword evidence="1" id="KW-0472">Membrane</keyword>
<comment type="caution">
    <text evidence="2">The sequence shown here is derived from an EMBL/GenBank/DDBJ whole genome shotgun (WGS) entry which is preliminary data.</text>
</comment>
<accession>A0A0P6XSM9</accession>
<gene>
    <name evidence="2" type="ORF">SE18_13735</name>
</gene>
<proteinExistence type="predicted"/>
<reference evidence="2 3" key="1">
    <citation type="submission" date="2015-07" db="EMBL/GenBank/DDBJ databases">
        <title>Whole genome sequence of Herpetosiphon geysericola DSM 7119.</title>
        <authorList>
            <person name="Hemp J."/>
            <person name="Ward L.M."/>
            <person name="Pace L.A."/>
            <person name="Fischer W.W."/>
        </authorList>
    </citation>
    <scope>NUCLEOTIDE SEQUENCE [LARGE SCALE GENOMIC DNA]</scope>
    <source>
        <strain evidence="2 3">DSM 7119</strain>
    </source>
</reference>
<protein>
    <submittedName>
        <fullName evidence="2">Uncharacterized protein</fullName>
    </submittedName>
</protein>
<dbReference type="Proteomes" id="UP000050277">
    <property type="component" value="Unassembled WGS sequence"/>
</dbReference>
<dbReference type="OrthoDB" id="9850243at2"/>
<evidence type="ECO:0000313" key="3">
    <source>
        <dbReference type="Proteomes" id="UP000050277"/>
    </source>
</evidence>
<evidence type="ECO:0000256" key="1">
    <source>
        <dbReference type="SAM" id="Phobius"/>
    </source>
</evidence>
<dbReference type="AlphaFoldDB" id="A0A0P6XSM9"/>
<keyword evidence="1" id="KW-0812">Transmembrane</keyword>
<organism evidence="2 3">
    <name type="scientific">Herpetosiphon geysericola</name>
    <dbReference type="NCBI Taxonomy" id="70996"/>
    <lineage>
        <taxon>Bacteria</taxon>
        <taxon>Bacillati</taxon>
        <taxon>Chloroflexota</taxon>
        <taxon>Chloroflexia</taxon>
        <taxon>Herpetosiphonales</taxon>
        <taxon>Herpetosiphonaceae</taxon>
        <taxon>Herpetosiphon</taxon>
    </lineage>
</organism>
<feature type="transmembrane region" description="Helical" evidence="1">
    <location>
        <begin position="88"/>
        <end position="105"/>
    </location>
</feature>
<evidence type="ECO:0000313" key="2">
    <source>
        <dbReference type="EMBL" id="KPL85957.1"/>
    </source>
</evidence>
<keyword evidence="1" id="KW-1133">Transmembrane helix</keyword>
<sequence>MKYSKHILFGLIGFFGLTLALVSSPFWQTGGLSTGLRMLIDSIPGVMLMLASYVHGRYHPRYRQDRQPIKQTGGLWPDWLPDGAFKSLAGLALLQGGLIIVLSIIG</sequence>
<name>A0A0P6XSM9_9CHLR</name>
<dbReference type="STRING" id="70996.SE18_13735"/>
<keyword evidence="3" id="KW-1185">Reference proteome</keyword>
<dbReference type="EMBL" id="LGKP01000022">
    <property type="protein sequence ID" value="KPL85957.1"/>
    <property type="molecule type" value="Genomic_DNA"/>
</dbReference>